<keyword evidence="2" id="KW-1185">Reference proteome</keyword>
<proteinExistence type="predicted"/>
<protein>
    <submittedName>
        <fullName evidence="1">Putative hydrolase of the HAD superfamily</fullName>
    </submittedName>
</protein>
<accession>A0A7W7G100</accession>
<dbReference type="InterPro" id="IPR036412">
    <property type="entry name" value="HAD-like_sf"/>
</dbReference>
<dbReference type="RefSeq" id="WP_184950918.1">
    <property type="nucleotide sequence ID" value="NZ_BOMC01000001.1"/>
</dbReference>
<dbReference type="Pfam" id="PF13419">
    <property type="entry name" value="HAD_2"/>
    <property type="match status" value="1"/>
</dbReference>
<organism evidence="1 2">
    <name type="scientific">Paractinoplanes abujensis</name>
    <dbReference type="NCBI Taxonomy" id="882441"/>
    <lineage>
        <taxon>Bacteria</taxon>
        <taxon>Bacillati</taxon>
        <taxon>Actinomycetota</taxon>
        <taxon>Actinomycetes</taxon>
        <taxon>Micromonosporales</taxon>
        <taxon>Micromonosporaceae</taxon>
        <taxon>Paractinoplanes</taxon>
    </lineage>
</organism>
<gene>
    <name evidence="1" type="ORF">BKA14_002315</name>
</gene>
<dbReference type="InterPro" id="IPR023198">
    <property type="entry name" value="PGP-like_dom2"/>
</dbReference>
<dbReference type="Proteomes" id="UP000542742">
    <property type="component" value="Unassembled WGS sequence"/>
</dbReference>
<dbReference type="GO" id="GO:0050308">
    <property type="term" value="F:sugar-phosphatase activity"/>
    <property type="evidence" value="ECO:0007669"/>
    <property type="project" value="TreeGrafter"/>
</dbReference>
<dbReference type="PANTHER" id="PTHR43481:SF4">
    <property type="entry name" value="GLYCEROL-1-PHOSPHATE PHOSPHOHYDROLASE 1-RELATED"/>
    <property type="match status" value="1"/>
</dbReference>
<dbReference type="SFLD" id="SFLDS00003">
    <property type="entry name" value="Haloacid_Dehalogenase"/>
    <property type="match status" value="1"/>
</dbReference>
<dbReference type="InterPro" id="IPR006439">
    <property type="entry name" value="HAD-SF_hydro_IA"/>
</dbReference>
<dbReference type="SUPFAM" id="SSF56784">
    <property type="entry name" value="HAD-like"/>
    <property type="match status" value="1"/>
</dbReference>
<comment type="caution">
    <text evidence="1">The sequence shown here is derived from an EMBL/GenBank/DDBJ whole genome shotgun (WGS) entry which is preliminary data.</text>
</comment>
<dbReference type="Gene3D" id="3.40.50.1000">
    <property type="entry name" value="HAD superfamily/HAD-like"/>
    <property type="match status" value="1"/>
</dbReference>
<dbReference type="InterPro" id="IPR051806">
    <property type="entry name" value="HAD-like_SPP"/>
</dbReference>
<dbReference type="InterPro" id="IPR023214">
    <property type="entry name" value="HAD_sf"/>
</dbReference>
<dbReference type="InterPro" id="IPR041492">
    <property type="entry name" value="HAD_2"/>
</dbReference>
<dbReference type="Gene3D" id="1.10.150.240">
    <property type="entry name" value="Putative phosphatase, domain 2"/>
    <property type="match status" value="1"/>
</dbReference>
<sequence length="217" mass="23500">MTLDALIFDFDGLIMDTESTLLESWRWEWRQHGLELPAEGFFAAHGGPVPERYEALAAAVGAGYDRQASHERRNAYRQRLHETLPPAPGIRDWFDQAAELELRLAVASSSDEQWVHGHLARAGLLSRIEVTACGNEVAGHKPDPAVYLLALQRLGLGADRALAFEDTPHGVAAARAAGLRCVAVPNAFVAADRFGRADLVLTSAADIALAALIDKIS</sequence>
<evidence type="ECO:0000313" key="2">
    <source>
        <dbReference type="Proteomes" id="UP000542742"/>
    </source>
</evidence>
<keyword evidence="1" id="KW-0378">Hydrolase</keyword>
<dbReference type="AlphaFoldDB" id="A0A7W7G100"/>
<name>A0A7W7G100_9ACTN</name>
<dbReference type="EMBL" id="JACHMF010000001">
    <property type="protein sequence ID" value="MBB4692167.1"/>
    <property type="molecule type" value="Genomic_DNA"/>
</dbReference>
<dbReference type="SFLD" id="SFLDG01129">
    <property type="entry name" value="C1.5:_HAD__Beta-PGM__Phosphata"/>
    <property type="match status" value="1"/>
</dbReference>
<dbReference type="PANTHER" id="PTHR43481">
    <property type="entry name" value="FRUCTOSE-1-PHOSPHATE PHOSPHATASE"/>
    <property type="match status" value="1"/>
</dbReference>
<dbReference type="NCBIfam" id="TIGR01509">
    <property type="entry name" value="HAD-SF-IA-v3"/>
    <property type="match status" value="1"/>
</dbReference>
<evidence type="ECO:0000313" key="1">
    <source>
        <dbReference type="EMBL" id="MBB4692167.1"/>
    </source>
</evidence>
<reference evidence="1 2" key="1">
    <citation type="submission" date="2020-08" db="EMBL/GenBank/DDBJ databases">
        <title>Sequencing the genomes of 1000 actinobacteria strains.</title>
        <authorList>
            <person name="Klenk H.-P."/>
        </authorList>
    </citation>
    <scope>NUCLEOTIDE SEQUENCE [LARGE SCALE GENOMIC DNA]</scope>
    <source>
        <strain evidence="1 2">DSM 45518</strain>
    </source>
</reference>